<keyword evidence="2" id="KW-0808">Transferase</keyword>
<dbReference type="EMBL" id="JACATZ010000001">
    <property type="protein sequence ID" value="NWJ46229.1"/>
    <property type="molecule type" value="Genomic_DNA"/>
</dbReference>
<dbReference type="InterPro" id="IPR000836">
    <property type="entry name" value="PRTase_dom"/>
</dbReference>
<dbReference type="EMBL" id="CP128399">
    <property type="protein sequence ID" value="WJW65605.1"/>
    <property type="molecule type" value="Genomic_DNA"/>
</dbReference>
<proteinExistence type="predicted"/>
<dbReference type="PANTHER" id="PTHR43363">
    <property type="entry name" value="HYPOXANTHINE PHOSPHORIBOSYLTRANSFERASE"/>
    <property type="match status" value="1"/>
</dbReference>
<protein>
    <submittedName>
        <fullName evidence="4">Phosphoribosyltransferase</fullName>
    </submittedName>
</protein>
<dbReference type="GO" id="GO:0016757">
    <property type="term" value="F:glycosyltransferase activity"/>
    <property type="evidence" value="ECO:0007669"/>
    <property type="project" value="UniProtKB-KW"/>
</dbReference>
<dbReference type="PANTHER" id="PTHR43363:SF2">
    <property type="entry name" value="PHOSPHORIBOSYLTRANSFERASE"/>
    <property type="match status" value="1"/>
</dbReference>
<gene>
    <name evidence="4" type="ORF">HXX08_10145</name>
    <name evidence="5" type="ORF">OZ401_001373</name>
</gene>
<evidence type="ECO:0000313" key="4">
    <source>
        <dbReference type="EMBL" id="NWJ46229.1"/>
    </source>
</evidence>
<evidence type="ECO:0000256" key="1">
    <source>
        <dbReference type="ARBA" id="ARBA00022676"/>
    </source>
</evidence>
<evidence type="ECO:0000313" key="5">
    <source>
        <dbReference type="EMBL" id="WJW65605.1"/>
    </source>
</evidence>
<reference evidence="5" key="2">
    <citation type="journal article" date="2024" name="Nature">
        <title>Anoxygenic phototroph of the Chloroflexota uses a type I reaction centre.</title>
        <authorList>
            <person name="Tsuji J.M."/>
            <person name="Shaw N.A."/>
            <person name="Nagashima S."/>
            <person name="Venkiteswaran J.J."/>
            <person name="Schiff S.L."/>
            <person name="Watanabe T."/>
            <person name="Fukui M."/>
            <person name="Hanada S."/>
            <person name="Tank M."/>
            <person name="Neufeld J.D."/>
        </authorList>
    </citation>
    <scope>NUCLEOTIDE SEQUENCE</scope>
    <source>
        <strain evidence="5">L227-S17</strain>
    </source>
</reference>
<name>A0A8T7M1U9_9CHLR</name>
<dbReference type="Proteomes" id="UP001431572">
    <property type="component" value="Chromosome 1"/>
</dbReference>
<evidence type="ECO:0000313" key="7">
    <source>
        <dbReference type="Proteomes" id="UP001431572"/>
    </source>
</evidence>
<organism evidence="4 6">
    <name type="scientific">Candidatus Chlorohelix allophototropha</name>
    <dbReference type="NCBI Taxonomy" id="3003348"/>
    <lineage>
        <taxon>Bacteria</taxon>
        <taxon>Bacillati</taxon>
        <taxon>Chloroflexota</taxon>
        <taxon>Chloroflexia</taxon>
        <taxon>Candidatus Chloroheliales</taxon>
        <taxon>Candidatus Chloroheliaceae</taxon>
        <taxon>Candidatus Chlorohelix</taxon>
    </lineage>
</organism>
<dbReference type="Pfam" id="PF00156">
    <property type="entry name" value="Pribosyltran"/>
    <property type="match status" value="1"/>
</dbReference>
<dbReference type="AlphaFoldDB" id="A0A8T7M1U9"/>
<evidence type="ECO:0000313" key="6">
    <source>
        <dbReference type="Proteomes" id="UP000521676"/>
    </source>
</evidence>
<keyword evidence="7" id="KW-1185">Reference proteome</keyword>
<keyword evidence="1 4" id="KW-0328">Glycosyltransferase</keyword>
<dbReference type="Proteomes" id="UP000521676">
    <property type="component" value="Unassembled WGS sequence"/>
</dbReference>
<sequence length="138" mass="15908">MVNQILRDLPNDYDNILVITRGGMVPACLISEKTNIRNILVAAVMFYEGQKRRDEPIFLQFPEDSQVYGHKVLVVDDVWDTGQTVMVVRERLLRAGAKVDVAVLHFKPSNSQFPPTEKPDFYAEETDAWIVYPWDPER</sequence>
<dbReference type="SUPFAM" id="SSF53271">
    <property type="entry name" value="PRTase-like"/>
    <property type="match status" value="1"/>
</dbReference>
<dbReference type="CDD" id="cd06223">
    <property type="entry name" value="PRTases_typeI"/>
    <property type="match status" value="1"/>
</dbReference>
<reference evidence="4 6" key="1">
    <citation type="submission" date="2020-06" db="EMBL/GenBank/DDBJ databases">
        <title>Anoxygenic phototrophic Chloroflexota member uses a Type I reaction center.</title>
        <authorList>
            <person name="Tsuji J.M."/>
            <person name="Shaw N.A."/>
            <person name="Nagashima S."/>
            <person name="Venkiteswaran J."/>
            <person name="Schiff S.L."/>
            <person name="Hanada S."/>
            <person name="Tank M."/>
            <person name="Neufeld J.D."/>
        </authorList>
    </citation>
    <scope>NUCLEOTIDE SEQUENCE [LARGE SCALE GENOMIC DNA]</scope>
    <source>
        <strain evidence="4">L227-S17</strain>
    </source>
</reference>
<evidence type="ECO:0000259" key="3">
    <source>
        <dbReference type="Pfam" id="PF00156"/>
    </source>
</evidence>
<dbReference type="Gene3D" id="3.40.50.2020">
    <property type="match status" value="1"/>
</dbReference>
<feature type="domain" description="Phosphoribosyltransferase" evidence="3">
    <location>
        <begin position="3"/>
        <end position="136"/>
    </location>
</feature>
<accession>A0A8T7M1U9</accession>
<evidence type="ECO:0000256" key="2">
    <source>
        <dbReference type="ARBA" id="ARBA00022679"/>
    </source>
</evidence>
<dbReference type="InterPro" id="IPR029057">
    <property type="entry name" value="PRTase-like"/>
</dbReference>